<dbReference type="EMBL" id="JANPWB010000001">
    <property type="protein sequence ID" value="KAJ1218722.1"/>
    <property type="molecule type" value="Genomic_DNA"/>
</dbReference>
<comment type="caution">
    <text evidence="2">The sequence shown here is derived from an EMBL/GenBank/DDBJ whole genome shotgun (WGS) entry which is preliminary data.</text>
</comment>
<evidence type="ECO:0000313" key="2">
    <source>
        <dbReference type="EMBL" id="KAJ1218722.1"/>
    </source>
</evidence>
<reference evidence="2" key="1">
    <citation type="journal article" date="2022" name="bioRxiv">
        <title>Sequencing and chromosome-scale assembly of the giantPleurodeles waltlgenome.</title>
        <authorList>
            <person name="Brown T."/>
            <person name="Elewa A."/>
            <person name="Iarovenko S."/>
            <person name="Subramanian E."/>
            <person name="Araus A.J."/>
            <person name="Petzold A."/>
            <person name="Susuki M."/>
            <person name="Suzuki K.-i.T."/>
            <person name="Hayashi T."/>
            <person name="Toyoda A."/>
            <person name="Oliveira C."/>
            <person name="Osipova E."/>
            <person name="Leigh N.D."/>
            <person name="Simon A."/>
            <person name="Yun M.H."/>
        </authorList>
    </citation>
    <scope>NUCLEOTIDE SEQUENCE</scope>
    <source>
        <strain evidence="2">20211129_DDA</strain>
        <tissue evidence="2">Liver</tissue>
    </source>
</reference>
<proteinExistence type="predicted"/>
<evidence type="ECO:0000256" key="1">
    <source>
        <dbReference type="SAM" id="MobiDB-lite"/>
    </source>
</evidence>
<sequence length="125" mass="13884">MKHHEGDDNESSATAGQQLVDENKTLMDSKTALKRKASISKKIYIHNYFTRARSWAGEGDEEGDHIAPVDDPTLQAPQALATLPSPILEHDPARHELSTEENMVWSRSKSRTPLAVRQALAQALQ</sequence>
<accession>A0AAV7WX72</accession>
<dbReference type="AlphaFoldDB" id="A0AAV7WX72"/>
<organism evidence="2 3">
    <name type="scientific">Pleurodeles waltl</name>
    <name type="common">Iberian ribbed newt</name>
    <dbReference type="NCBI Taxonomy" id="8319"/>
    <lineage>
        <taxon>Eukaryota</taxon>
        <taxon>Metazoa</taxon>
        <taxon>Chordata</taxon>
        <taxon>Craniata</taxon>
        <taxon>Vertebrata</taxon>
        <taxon>Euteleostomi</taxon>
        <taxon>Amphibia</taxon>
        <taxon>Batrachia</taxon>
        <taxon>Caudata</taxon>
        <taxon>Salamandroidea</taxon>
        <taxon>Salamandridae</taxon>
        <taxon>Pleurodelinae</taxon>
        <taxon>Pleurodeles</taxon>
    </lineage>
</organism>
<dbReference type="Proteomes" id="UP001066276">
    <property type="component" value="Chromosome 1_1"/>
</dbReference>
<feature type="region of interest" description="Disordered" evidence="1">
    <location>
        <begin position="1"/>
        <end position="23"/>
    </location>
</feature>
<gene>
    <name evidence="2" type="ORF">NDU88_006299</name>
</gene>
<protein>
    <submittedName>
        <fullName evidence="2">Uncharacterized protein</fullName>
    </submittedName>
</protein>
<keyword evidence="3" id="KW-1185">Reference proteome</keyword>
<name>A0AAV7WX72_PLEWA</name>
<evidence type="ECO:0000313" key="3">
    <source>
        <dbReference type="Proteomes" id="UP001066276"/>
    </source>
</evidence>